<accession>T0KK21</accession>
<dbReference type="Proteomes" id="UP000015530">
    <property type="component" value="Unassembled WGS sequence"/>
</dbReference>
<comment type="caution">
    <text evidence="2">The sequence shown here is derived from an EMBL/GenBank/DDBJ whole genome shotgun (WGS) entry which is preliminary data.</text>
</comment>
<feature type="compositionally biased region" description="Basic and acidic residues" evidence="1">
    <location>
        <begin position="1"/>
        <end position="16"/>
    </location>
</feature>
<reference evidence="3" key="1">
    <citation type="journal article" date="2013" name="Mol. Plant Microbe Interact.">
        <title>Global aspects of pacC regulation of pathogenicity genes in Colletotrichum gloeosporioides as revealed by transcriptome analysis.</title>
        <authorList>
            <person name="Alkan N."/>
            <person name="Meng X."/>
            <person name="Friedlander G."/>
            <person name="Reuveni E."/>
            <person name="Sukno S."/>
            <person name="Sherman A."/>
            <person name="Thon M."/>
            <person name="Fluhr R."/>
            <person name="Prusky D."/>
        </authorList>
    </citation>
    <scope>NUCLEOTIDE SEQUENCE [LARGE SCALE GENOMIC DNA]</scope>
    <source>
        <strain evidence="3">Cg-14</strain>
    </source>
</reference>
<dbReference type="EMBL" id="AMYD01001432">
    <property type="protein sequence ID" value="EQB53163.1"/>
    <property type="molecule type" value="Genomic_DNA"/>
</dbReference>
<feature type="region of interest" description="Disordered" evidence="1">
    <location>
        <begin position="43"/>
        <end position="67"/>
    </location>
</feature>
<feature type="compositionally biased region" description="Basic and acidic residues" evidence="1">
    <location>
        <begin position="43"/>
        <end position="55"/>
    </location>
</feature>
<name>T0KK21_COLGC</name>
<gene>
    <name evidence="2" type="ORF">CGLO_07142</name>
</gene>
<dbReference type="AlphaFoldDB" id="T0KK21"/>
<protein>
    <submittedName>
        <fullName evidence="2">Uncharacterized protein</fullName>
    </submittedName>
</protein>
<sequence length="67" mass="7200">MPSQKDHGGSDEKEGYGNDGDTLPSLTSTVKQAKKKVEAEVSKVQEEASKAKERLVGQGQDQPDQKA</sequence>
<feature type="region of interest" description="Disordered" evidence="1">
    <location>
        <begin position="1"/>
        <end position="31"/>
    </location>
</feature>
<evidence type="ECO:0000256" key="1">
    <source>
        <dbReference type="SAM" id="MobiDB-lite"/>
    </source>
</evidence>
<dbReference type="HOGENOM" id="CLU_2812174_0_0_1"/>
<evidence type="ECO:0000313" key="3">
    <source>
        <dbReference type="Proteomes" id="UP000015530"/>
    </source>
</evidence>
<evidence type="ECO:0000313" key="2">
    <source>
        <dbReference type="EMBL" id="EQB53163.1"/>
    </source>
</evidence>
<organism evidence="2 3">
    <name type="scientific">Colletotrichum gloeosporioides (strain Cg-14)</name>
    <name type="common">Anthracnose fungus</name>
    <name type="synonym">Glomerella cingulata</name>
    <dbReference type="NCBI Taxonomy" id="1237896"/>
    <lineage>
        <taxon>Eukaryota</taxon>
        <taxon>Fungi</taxon>
        <taxon>Dikarya</taxon>
        <taxon>Ascomycota</taxon>
        <taxon>Pezizomycotina</taxon>
        <taxon>Sordariomycetes</taxon>
        <taxon>Hypocreomycetidae</taxon>
        <taxon>Glomerellales</taxon>
        <taxon>Glomerellaceae</taxon>
        <taxon>Colletotrichum</taxon>
        <taxon>Colletotrichum gloeosporioides species complex</taxon>
    </lineage>
</organism>
<proteinExistence type="predicted"/>